<evidence type="ECO:0000313" key="9">
    <source>
        <dbReference type="Proteomes" id="UP000006048"/>
    </source>
</evidence>
<feature type="binding site" evidence="6">
    <location>
        <begin position="83"/>
        <end position="85"/>
    </location>
    <ligand>
        <name>phosphate</name>
        <dbReference type="ChEBI" id="CHEBI:43474"/>
    </ligand>
</feature>
<proteinExistence type="inferred from homology"/>
<organism evidence="8 9">
    <name type="scientific">Turneriella parva (strain ATCC BAA-1111 / DSM 21527 / NCTC 11395 / H)</name>
    <name type="common">Leptospira parva</name>
    <dbReference type="NCBI Taxonomy" id="869212"/>
    <lineage>
        <taxon>Bacteria</taxon>
        <taxon>Pseudomonadati</taxon>
        <taxon>Spirochaetota</taxon>
        <taxon>Spirochaetia</taxon>
        <taxon>Leptospirales</taxon>
        <taxon>Leptospiraceae</taxon>
        <taxon>Turneriella</taxon>
    </lineage>
</organism>
<evidence type="ECO:0000256" key="5">
    <source>
        <dbReference type="PIRNR" id="PIRNR000477"/>
    </source>
</evidence>
<evidence type="ECO:0000256" key="6">
    <source>
        <dbReference type="PIRSR" id="PIRSR000477-2"/>
    </source>
</evidence>
<accession>I4BBA0</accession>
<dbReference type="GO" id="GO:0005737">
    <property type="term" value="C:cytoplasm"/>
    <property type="evidence" value="ECO:0007669"/>
    <property type="project" value="TreeGrafter"/>
</dbReference>
<dbReference type="NCBIfam" id="NF006054">
    <property type="entry name" value="PRK08202.1"/>
    <property type="match status" value="1"/>
</dbReference>
<dbReference type="NCBIfam" id="TIGR01697">
    <property type="entry name" value="PNPH-PUNA-XAPA"/>
    <property type="match status" value="1"/>
</dbReference>
<dbReference type="PIRSF" id="PIRSF000477">
    <property type="entry name" value="PurNPase"/>
    <property type="match status" value="1"/>
</dbReference>
<reference evidence="8 9" key="1">
    <citation type="submission" date="2012-06" db="EMBL/GenBank/DDBJ databases">
        <title>The complete chromosome of genome of Turneriella parva DSM 21527.</title>
        <authorList>
            <consortium name="US DOE Joint Genome Institute (JGI-PGF)"/>
            <person name="Lucas S."/>
            <person name="Han J."/>
            <person name="Lapidus A."/>
            <person name="Bruce D."/>
            <person name="Goodwin L."/>
            <person name="Pitluck S."/>
            <person name="Peters L."/>
            <person name="Kyrpides N."/>
            <person name="Mavromatis K."/>
            <person name="Ivanova N."/>
            <person name="Mikhailova N."/>
            <person name="Chertkov O."/>
            <person name="Detter J.C."/>
            <person name="Tapia R."/>
            <person name="Han C."/>
            <person name="Land M."/>
            <person name="Hauser L."/>
            <person name="Markowitz V."/>
            <person name="Cheng J.-F."/>
            <person name="Hugenholtz P."/>
            <person name="Woyke T."/>
            <person name="Wu D."/>
            <person name="Gronow S."/>
            <person name="Wellnitz S."/>
            <person name="Brambilla E."/>
            <person name="Klenk H.-P."/>
            <person name="Eisen J.A."/>
        </authorList>
    </citation>
    <scope>NUCLEOTIDE SEQUENCE [LARGE SCALE GENOMIC DNA]</scope>
    <source>
        <strain evidence="9">ATCC BAA-1111 / DSM 21527 / NCTC 11395 / H</strain>
    </source>
</reference>
<dbReference type="UniPathway" id="UPA00606"/>
<dbReference type="Pfam" id="PF01048">
    <property type="entry name" value="PNP_UDP_1"/>
    <property type="match status" value="1"/>
</dbReference>
<evidence type="ECO:0000256" key="3">
    <source>
        <dbReference type="ARBA" id="ARBA00022676"/>
    </source>
</evidence>
<dbReference type="Gene3D" id="3.40.50.1580">
    <property type="entry name" value="Nucleoside phosphorylase domain"/>
    <property type="match status" value="1"/>
</dbReference>
<name>I4BBA0_TURPD</name>
<evidence type="ECO:0000259" key="7">
    <source>
        <dbReference type="Pfam" id="PF01048"/>
    </source>
</evidence>
<dbReference type="SUPFAM" id="SSF53167">
    <property type="entry name" value="Purine and uridine phosphorylases"/>
    <property type="match status" value="1"/>
</dbReference>
<comment type="pathway">
    <text evidence="1 5">Purine metabolism; purine nucleoside salvage.</text>
</comment>
<dbReference type="HOGENOM" id="CLU_054456_1_0_12"/>
<dbReference type="Proteomes" id="UP000006048">
    <property type="component" value="Chromosome"/>
</dbReference>
<dbReference type="PANTHER" id="PTHR11904">
    <property type="entry name" value="METHYLTHIOADENOSINE/PURINE NUCLEOSIDE PHOSPHORYLASE"/>
    <property type="match status" value="1"/>
</dbReference>
<dbReference type="InterPro" id="IPR035994">
    <property type="entry name" value="Nucleoside_phosphorylase_sf"/>
</dbReference>
<keyword evidence="4 5" id="KW-0808">Transferase</keyword>
<dbReference type="PATRIC" id="fig|869212.3.peg.3954"/>
<keyword evidence="3 5" id="KW-0328">Glycosyltransferase</keyword>
<comment type="similarity">
    <text evidence="2 5">Belongs to the PNP/MTAP phosphorylase family.</text>
</comment>
<dbReference type="OrthoDB" id="1523230at2"/>
<keyword evidence="9" id="KW-1185">Reference proteome</keyword>
<dbReference type="STRING" id="869212.Turpa_3923"/>
<dbReference type="GO" id="GO:0009116">
    <property type="term" value="P:nucleoside metabolic process"/>
    <property type="evidence" value="ECO:0007669"/>
    <property type="project" value="InterPro"/>
</dbReference>
<evidence type="ECO:0000256" key="1">
    <source>
        <dbReference type="ARBA" id="ARBA00005058"/>
    </source>
</evidence>
<protein>
    <recommendedName>
        <fullName evidence="5">Purine nucleoside phosphorylase</fullName>
        <ecNumber evidence="5">2.4.2.1</ecNumber>
    </recommendedName>
    <alternativeName>
        <fullName evidence="5">Inosine-guanosine phosphorylase</fullName>
    </alternativeName>
</protein>
<dbReference type="GO" id="GO:0004731">
    <property type="term" value="F:purine-nucleoside phosphorylase activity"/>
    <property type="evidence" value="ECO:0007669"/>
    <property type="project" value="UniProtKB-EC"/>
</dbReference>
<feature type="binding site" evidence="6">
    <location>
        <position position="63"/>
    </location>
    <ligand>
        <name>phosphate</name>
        <dbReference type="ChEBI" id="CHEBI:43474"/>
    </ligand>
</feature>
<sequence>MIQISPQEIESAANVLRARINFPLQVGIVLGSGLSDMAERAEKSVAVPYAAIPGFPQSTVEGHVGRFVGGFIEEASVLMMQGRVHYYEGYAMQQVSFGIRLMAALGVRTLILTNAAGAVNMGYKPGDFMLIQDHINFMSANPLIGKHHAEWGERFVDQSETYTGELLNRARGVGKALGIPLREGVYAGLTGPTYETPAEIRMLRTLGADACGMSTVPEAIVARQCGMRVLGISVITNMGAGIAAPLHHSEVVEIAEKRKIDFQNFLFGIIRSINAE</sequence>
<dbReference type="EC" id="2.4.2.1" evidence="5"/>
<dbReference type="KEGG" id="tpx:Turpa_3923"/>
<feature type="binding site" evidence="6">
    <location>
        <position position="214"/>
    </location>
    <ligand>
        <name>phosphate</name>
        <dbReference type="ChEBI" id="CHEBI:43474"/>
    </ligand>
</feature>
<feature type="binding site" evidence="6">
    <location>
        <position position="115"/>
    </location>
    <ligand>
        <name>phosphate</name>
        <dbReference type="ChEBI" id="CHEBI:43474"/>
    </ligand>
</feature>
<feature type="binding site" evidence="6">
    <location>
        <position position="195"/>
    </location>
    <ligand>
        <name>a purine D-ribonucleoside</name>
        <dbReference type="ChEBI" id="CHEBI:142355"/>
    </ligand>
</feature>
<comment type="function">
    <text evidence="5">The purine nucleoside phosphorylases catalyze the phosphorolytic breakdown of the N-glycosidic bond in the beta-(deoxy)ribonucleoside molecules, with the formation of the corresponding free purine bases and pentose-1-phosphate.</text>
</comment>
<evidence type="ECO:0000313" key="8">
    <source>
        <dbReference type="EMBL" id="AFM14557.1"/>
    </source>
</evidence>
<dbReference type="PANTHER" id="PTHR11904:SF9">
    <property type="entry name" value="PURINE NUCLEOSIDE PHOSPHORYLASE-RELATED"/>
    <property type="match status" value="1"/>
</dbReference>
<dbReference type="AlphaFoldDB" id="I4BBA0"/>
<gene>
    <name evidence="8" type="ordered locus">Turpa_3923</name>
</gene>
<feature type="domain" description="Nucleoside phosphorylase" evidence="7">
    <location>
        <begin position="26"/>
        <end position="270"/>
    </location>
</feature>
<feature type="binding site" evidence="6">
    <location>
        <position position="32"/>
    </location>
    <ligand>
        <name>phosphate</name>
        <dbReference type="ChEBI" id="CHEBI:43474"/>
    </ligand>
</feature>
<dbReference type="InterPro" id="IPR011268">
    <property type="entry name" value="Purine_phosphorylase"/>
</dbReference>
<dbReference type="NCBIfam" id="TIGR01700">
    <property type="entry name" value="PNPH"/>
    <property type="match status" value="1"/>
</dbReference>
<evidence type="ECO:0000256" key="2">
    <source>
        <dbReference type="ARBA" id="ARBA00006751"/>
    </source>
</evidence>
<dbReference type="InterPro" id="IPR011270">
    <property type="entry name" value="Pur_Nuc_Pase_Ino/Guo-sp"/>
</dbReference>
<dbReference type="CDD" id="cd09009">
    <property type="entry name" value="PNP-EcPNPII_like"/>
    <property type="match status" value="1"/>
</dbReference>
<dbReference type="EMBL" id="CP002959">
    <property type="protein sequence ID" value="AFM14557.1"/>
    <property type="molecule type" value="Genomic_DNA"/>
</dbReference>
<evidence type="ECO:0000256" key="4">
    <source>
        <dbReference type="ARBA" id="ARBA00022679"/>
    </source>
</evidence>
<dbReference type="RefSeq" id="WP_014805034.1">
    <property type="nucleotide sequence ID" value="NC_018020.1"/>
</dbReference>
<feature type="binding site" evidence="6">
    <location>
        <position position="237"/>
    </location>
    <ligand>
        <name>a purine D-ribonucleoside</name>
        <dbReference type="ChEBI" id="CHEBI:142355"/>
    </ligand>
</feature>
<dbReference type="InterPro" id="IPR000845">
    <property type="entry name" value="Nucleoside_phosphorylase_d"/>
</dbReference>